<keyword evidence="1" id="KW-0812">Transmembrane</keyword>
<feature type="transmembrane region" description="Helical" evidence="1">
    <location>
        <begin position="6"/>
        <end position="25"/>
    </location>
</feature>
<organism evidence="2 3">
    <name type="scientific">[Empedobacter] haloabium</name>
    <dbReference type="NCBI Taxonomy" id="592317"/>
    <lineage>
        <taxon>Bacteria</taxon>
        <taxon>Pseudomonadati</taxon>
        <taxon>Pseudomonadota</taxon>
        <taxon>Betaproteobacteria</taxon>
        <taxon>Burkholderiales</taxon>
        <taxon>Oxalobacteraceae</taxon>
        <taxon>Telluria group</taxon>
        <taxon>Telluria group incertae sedis</taxon>
    </lineage>
</organism>
<keyword evidence="3" id="KW-1185">Reference proteome</keyword>
<reference evidence="2 3" key="1">
    <citation type="journal article" date="2019" name="Int. J. Syst. Evol. Microbiol.">
        <title>The Draft Whole-Genome Sequence of the Antibiotic Producer Empedobacter haloabium ATCC 31962 Provides Indications for Its Taxonomic Reclassification.</title>
        <authorList>
            <person name="Miess H."/>
            <person name="Arlt P."/>
            <person name="Apel A.K."/>
            <person name="Weber T."/>
            <person name="Nieselt K."/>
            <person name="Hanssen F."/>
            <person name="Czemmel S."/>
            <person name="Nahnsen S."/>
            <person name="Gross H."/>
        </authorList>
    </citation>
    <scope>NUCLEOTIDE SEQUENCE [LARGE SCALE GENOMIC DNA]</scope>
    <source>
        <strain evidence="2 3">ATCC 31962</strain>
    </source>
</reference>
<accession>A0ABZ1UHY7</accession>
<name>A0ABZ1UHY7_9BURK</name>
<keyword evidence="1" id="KW-1133">Transmembrane helix</keyword>
<protein>
    <submittedName>
        <fullName evidence="2">Uncharacterized protein</fullName>
    </submittedName>
</protein>
<gene>
    <name evidence="2" type="ORF">E7V67_022045</name>
</gene>
<dbReference type="Proteomes" id="UP000321323">
    <property type="component" value="Chromosome"/>
</dbReference>
<feature type="transmembrane region" description="Helical" evidence="1">
    <location>
        <begin position="125"/>
        <end position="151"/>
    </location>
</feature>
<keyword evidence="1" id="KW-0472">Membrane</keyword>
<proteinExistence type="predicted"/>
<dbReference type="EMBL" id="CP136508">
    <property type="protein sequence ID" value="WUR12357.1"/>
    <property type="molecule type" value="Genomic_DNA"/>
</dbReference>
<sequence length="203" mass="22799">MPELAGWVAVLGGVTGVFALVKIVMEISALPWTLQRSRYEFAHAFAEKANDPVVASYAVELGYMMLVNDARLSTRQRAAVLTLPNRARNIQRYRKAKSLLDVHVTGPVLSWKYTRHGRRWYRNGLMVSFWLIYVVSAGIGSIVLLSPYVVFQSEQFQQLTMPLYPGPAVAFLVLGGWLLYHSTKISLAEELIRLANSCGPQRD</sequence>
<feature type="transmembrane region" description="Helical" evidence="1">
    <location>
        <begin position="163"/>
        <end position="180"/>
    </location>
</feature>
<evidence type="ECO:0000313" key="2">
    <source>
        <dbReference type="EMBL" id="WUR12357.1"/>
    </source>
</evidence>
<evidence type="ECO:0000256" key="1">
    <source>
        <dbReference type="SAM" id="Phobius"/>
    </source>
</evidence>
<evidence type="ECO:0000313" key="3">
    <source>
        <dbReference type="Proteomes" id="UP000321323"/>
    </source>
</evidence>